<evidence type="ECO:0000313" key="2">
    <source>
        <dbReference type="Proteomes" id="UP001056120"/>
    </source>
</evidence>
<comment type="caution">
    <text evidence="1">The sequence shown here is derived from an EMBL/GenBank/DDBJ whole genome shotgun (WGS) entry which is preliminary data.</text>
</comment>
<accession>A0ACB9EYB5</accession>
<proteinExistence type="predicted"/>
<reference evidence="1 2" key="2">
    <citation type="journal article" date="2022" name="Mol. Ecol. Resour.">
        <title>The genomes of chicory, endive, great burdock and yacon provide insights into Asteraceae paleo-polyploidization history and plant inulin production.</title>
        <authorList>
            <person name="Fan W."/>
            <person name="Wang S."/>
            <person name="Wang H."/>
            <person name="Wang A."/>
            <person name="Jiang F."/>
            <person name="Liu H."/>
            <person name="Zhao H."/>
            <person name="Xu D."/>
            <person name="Zhang Y."/>
        </authorList>
    </citation>
    <scope>NUCLEOTIDE SEQUENCE [LARGE SCALE GENOMIC DNA]</scope>
    <source>
        <strain evidence="2">cv. Yunnan</strain>
        <tissue evidence="1">Leaves</tissue>
    </source>
</reference>
<dbReference type="EMBL" id="CM042034">
    <property type="protein sequence ID" value="KAI3763421.1"/>
    <property type="molecule type" value="Genomic_DNA"/>
</dbReference>
<gene>
    <name evidence="1" type="ORF">L1987_53880</name>
</gene>
<sequence length="169" mass="19881">MSDEIDVTIEDMVVPSSSADEMEHPTKDKKKKQPAVDQVPTDDLEQDGEKRDQVPMDDQKTTDADADGGKQKRKRPRMDREEFFARYPCIHKNTREYPYRHTTSTVLETLRDGLLFVSRKELDDLEDGYMSYYKKDCEIEQQRMVIKCKTLELLQKCRNPPRHQTLPKK</sequence>
<organism evidence="1 2">
    <name type="scientific">Smallanthus sonchifolius</name>
    <dbReference type="NCBI Taxonomy" id="185202"/>
    <lineage>
        <taxon>Eukaryota</taxon>
        <taxon>Viridiplantae</taxon>
        <taxon>Streptophyta</taxon>
        <taxon>Embryophyta</taxon>
        <taxon>Tracheophyta</taxon>
        <taxon>Spermatophyta</taxon>
        <taxon>Magnoliopsida</taxon>
        <taxon>eudicotyledons</taxon>
        <taxon>Gunneridae</taxon>
        <taxon>Pentapetalae</taxon>
        <taxon>asterids</taxon>
        <taxon>campanulids</taxon>
        <taxon>Asterales</taxon>
        <taxon>Asteraceae</taxon>
        <taxon>Asteroideae</taxon>
        <taxon>Heliantheae alliance</taxon>
        <taxon>Millerieae</taxon>
        <taxon>Smallanthus</taxon>
    </lineage>
</organism>
<dbReference type="Proteomes" id="UP001056120">
    <property type="component" value="Linkage Group LG17"/>
</dbReference>
<protein>
    <submittedName>
        <fullName evidence="1">Uncharacterized protein</fullName>
    </submittedName>
</protein>
<reference evidence="2" key="1">
    <citation type="journal article" date="2022" name="Mol. Ecol. Resour.">
        <title>The genomes of chicory, endive, great burdock and yacon provide insights into Asteraceae palaeo-polyploidization history and plant inulin production.</title>
        <authorList>
            <person name="Fan W."/>
            <person name="Wang S."/>
            <person name="Wang H."/>
            <person name="Wang A."/>
            <person name="Jiang F."/>
            <person name="Liu H."/>
            <person name="Zhao H."/>
            <person name="Xu D."/>
            <person name="Zhang Y."/>
        </authorList>
    </citation>
    <scope>NUCLEOTIDE SEQUENCE [LARGE SCALE GENOMIC DNA]</scope>
    <source>
        <strain evidence="2">cv. Yunnan</strain>
    </source>
</reference>
<evidence type="ECO:0000313" key="1">
    <source>
        <dbReference type="EMBL" id="KAI3763421.1"/>
    </source>
</evidence>
<keyword evidence="2" id="KW-1185">Reference proteome</keyword>
<name>A0ACB9EYB5_9ASTR</name>